<dbReference type="Proteomes" id="UP001291687">
    <property type="component" value="Unassembled WGS sequence"/>
</dbReference>
<name>A0ABU5NB39_9RICK</name>
<proteinExistence type="predicted"/>
<protein>
    <submittedName>
        <fullName evidence="1">Uncharacterized protein</fullName>
    </submittedName>
</protein>
<keyword evidence="2" id="KW-1185">Reference proteome</keyword>
<organism evidence="1 2">
    <name type="scientific">Candidatus Megaera venefica</name>
    <dbReference type="NCBI Taxonomy" id="2055910"/>
    <lineage>
        <taxon>Bacteria</taxon>
        <taxon>Pseudomonadati</taxon>
        <taxon>Pseudomonadota</taxon>
        <taxon>Alphaproteobacteria</taxon>
        <taxon>Rickettsiales</taxon>
        <taxon>Rickettsiaceae</taxon>
        <taxon>Candidatus Megaera</taxon>
    </lineage>
</organism>
<evidence type="ECO:0000313" key="1">
    <source>
        <dbReference type="EMBL" id="MEA0970361.1"/>
    </source>
</evidence>
<gene>
    <name evidence="1" type="ORF">Megvenef_00320</name>
</gene>
<sequence>MLKLFVMIDVTTMTNISWRSQYTFLNIRMCIRQMMLTISPVAAGTIKHRSAITLSPSSFIKNNGYREVF</sequence>
<evidence type="ECO:0000313" key="2">
    <source>
        <dbReference type="Proteomes" id="UP001291687"/>
    </source>
</evidence>
<reference evidence="1 2" key="1">
    <citation type="submission" date="2023-03" db="EMBL/GenBank/DDBJ databases">
        <title>Host association and intracellularity evolved multiple times independently in the Rickettsiales.</title>
        <authorList>
            <person name="Castelli M."/>
            <person name="Nardi T."/>
            <person name="Gammuto L."/>
            <person name="Bellinzona G."/>
            <person name="Sabaneyeva E."/>
            <person name="Potekhin A."/>
            <person name="Serra V."/>
            <person name="Petroni G."/>
            <person name="Sassera D."/>
        </authorList>
    </citation>
    <scope>NUCLEOTIDE SEQUENCE [LARGE SCALE GENOMIC DNA]</scope>
    <source>
        <strain evidence="1 2">Sr 2-6</strain>
    </source>
</reference>
<dbReference type="EMBL" id="JARJFB010000013">
    <property type="protein sequence ID" value="MEA0970361.1"/>
    <property type="molecule type" value="Genomic_DNA"/>
</dbReference>
<comment type="caution">
    <text evidence="1">The sequence shown here is derived from an EMBL/GenBank/DDBJ whole genome shotgun (WGS) entry which is preliminary data.</text>
</comment>
<accession>A0ABU5NB39</accession>